<dbReference type="InterPro" id="IPR009057">
    <property type="entry name" value="Homeodomain-like_sf"/>
</dbReference>
<dbReference type="InterPro" id="IPR035418">
    <property type="entry name" value="AraC-bd_2"/>
</dbReference>
<evidence type="ECO:0000259" key="4">
    <source>
        <dbReference type="PROSITE" id="PS01124"/>
    </source>
</evidence>
<accession>A0ABV2XDF1</accession>
<sequence>MTVVFNSDTIAPHERAGAVAAAVQEASVPSHVVLDGPDERVHATFDMWQFGAASVFRARTSGIQVIRTPKQVRASPAPVLAIAVQQTGDGRYEQGGVLRVVRPGELHVMDLNAPYDFGWRGDGASTWLRVPLDQLGLPAELISQAAARAPDSPHYRLVANHIVQLTADADALSADPAAALSGCASIELIRGLLLSASSDDGNGSVVPSDILLSRIRAYVRRNLADPDLGSEQIAKAHNMSVRQLYKICANAEFRLEQWIIGQRLERVRGDLARPDHEHRTIAMIARRWGFRDPSHFARRFRAAYGVSPREWRRTAQFTDES</sequence>
<dbReference type="Gene3D" id="1.10.10.60">
    <property type="entry name" value="Homeodomain-like"/>
    <property type="match status" value="1"/>
</dbReference>
<dbReference type="EMBL" id="JBEYBR010000048">
    <property type="protein sequence ID" value="MEU2123917.1"/>
    <property type="molecule type" value="Genomic_DNA"/>
</dbReference>
<dbReference type="Pfam" id="PF14525">
    <property type="entry name" value="AraC_binding_2"/>
    <property type="match status" value="1"/>
</dbReference>
<dbReference type="PANTHER" id="PTHR46796:SF6">
    <property type="entry name" value="ARAC SUBFAMILY"/>
    <property type="match status" value="1"/>
</dbReference>
<organism evidence="5 6">
    <name type="scientific">Nocardia niwae</name>
    <dbReference type="NCBI Taxonomy" id="626084"/>
    <lineage>
        <taxon>Bacteria</taxon>
        <taxon>Bacillati</taxon>
        <taxon>Actinomycetota</taxon>
        <taxon>Actinomycetes</taxon>
        <taxon>Mycobacteriales</taxon>
        <taxon>Nocardiaceae</taxon>
        <taxon>Nocardia</taxon>
    </lineage>
</organism>
<evidence type="ECO:0000256" key="2">
    <source>
        <dbReference type="ARBA" id="ARBA00023125"/>
    </source>
</evidence>
<gene>
    <name evidence="5" type="ORF">ABZ507_19055</name>
</gene>
<dbReference type="SUPFAM" id="SSF46689">
    <property type="entry name" value="Homeodomain-like"/>
    <property type="match status" value="1"/>
</dbReference>
<dbReference type="InterPro" id="IPR020449">
    <property type="entry name" value="Tscrpt_reg_AraC-type_HTH"/>
</dbReference>
<feature type="domain" description="HTH araC/xylS-type" evidence="4">
    <location>
        <begin position="213"/>
        <end position="314"/>
    </location>
</feature>
<dbReference type="InterPro" id="IPR050204">
    <property type="entry name" value="AraC_XylS_family_regulators"/>
</dbReference>
<comment type="caution">
    <text evidence="5">The sequence shown here is derived from an EMBL/GenBank/DDBJ whole genome shotgun (WGS) entry which is preliminary data.</text>
</comment>
<evidence type="ECO:0000256" key="3">
    <source>
        <dbReference type="ARBA" id="ARBA00023163"/>
    </source>
</evidence>
<dbReference type="InterPro" id="IPR018060">
    <property type="entry name" value="HTH_AraC"/>
</dbReference>
<dbReference type="InterPro" id="IPR018062">
    <property type="entry name" value="HTH_AraC-typ_CS"/>
</dbReference>
<dbReference type="RefSeq" id="WP_063022547.1">
    <property type="nucleotide sequence ID" value="NZ_JBEYBR010000048.1"/>
</dbReference>
<evidence type="ECO:0000256" key="1">
    <source>
        <dbReference type="ARBA" id="ARBA00023015"/>
    </source>
</evidence>
<dbReference type="PROSITE" id="PS00041">
    <property type="entry name" value="HTH_ARAC_FAMILY_1"/>
    <property type="match status" value="1"/>
</dbReference>
<keyword evidence="1" id="KW-0805">Transcription regulation</keyword>
<reference evidence="5 6" key="1">
    <citation type="submission" date="2024-06" db="EMBL/GenBank/DDBJ databases">
        <title>The Natural Products Discovery Center: Release of the First 8490 Sequenced Strains for Exploring Actinobacteria Biosynthetic Diversity.</title>
        <authorList>
            <person name="Kalkreuter E."/>
            <person name="Kautsar S.A."/>
            <person name="Yang D."/>
            <person name="Bader C.D."/>
            <person name="Teijaro C.N."/>
            <person name="Fluegel L."/>
            <person name="Davis C.M."/>
            <person name="Simpson J.R."/>
            <person name="Lauterbach L."/>
            <person name="Steele A.D."/>
            <person name="Gui C."/>
            <person name="Meng S."/>
            <person name="Li G."/>
            <person name="Viehrig K."/>
            <person name="Ye F."/>
            <person name="Su P."/>
            <person name="Kiefer A.F."/>
            <person name="Nichols A."/>
            <person name="Cepeda A.J."/>
            <person name="Yan W."/>
            <person name="Fan B."/>
            <person name="Jiang Y."/>
            <person name="Adhikari A."/>
            <person name="Zheng C.-J."/>
            <person name="Schuster L."/>
            <person name="Cowan T.M."/>
            <person name="Smanski M.J."/>
            <person name="Chevrette M.G."/>
            <person name="De Carvalho L.P.S."/>
            <person name="Shen B."/>
        </authorList>
    </citation>
    <scope>NUCLEOTIDE SEQUENCE [LARGE SCALE GENOMIC DNA]</scope>
    <source>
        <strain evidence="5 6">NPDC019434</strain>
    </source>
</reference>
<dbReference type="Proteomes" id="UP001550535">
    <property type="component" value="Unassembled WGS sequence"/>
</dbReference>
<dbReference type="PROSITE" id="PS01124">
    <property type="entry name" value="HTH_ARAC_FAMILY_2"/>
    <property type="match status" value="1"/>
</dbReference>
<dbReference type="SMART" id="SM00342">
    <property type="entry name" value="HTH_ARAC"/>
    <property type="match status" value="1"/>
</dbReference>
<protein>
    <submittedName>
        <fullName evidence="5">Helix-turn-helix domain-containing protein</fullName>
    </submittedName>
</protein>
<dbReference type="PRINTS" id="PR00032">
    <property type="entry name" value="HTHARAC"/>
</dbReference>
<proteinExistence type="predicted"/>
<evidence type="ECO:0000313" key="6">
    <source>
        <dbReference type="Proteomes" id="UP001550535"/>
    </source>
</evidence>
<name>A0ABV2XDF1_9NOCA</name>
<keyword evidence="3" id="KW-0804">Transcription</keyword>
<keyword evidence="6" id="KW-1185">Reference proteome</keyword>
<dbReference type="Pfam" id="PF12833">
    <property type="entry name" value="HTH_18"/>
    <property type="match status" value="1"/>
</dbReference>
<dbReference type="PANTHER" id="PTHR46796">
    <property type="entry name" value="HTH-TYPE TRANSCRIPTIONAL ACTIVATOR RHAS-RELATED"/>
    <property type="match status" value="1"/>
</dbReference>
<evidence type="ECO:0000313" key="5">
    <source>
        <dbReference type="EMBL" id="MEU2123917.1"/>
    </source>
</evidence>
<keyword evidence="2" id="KW-0238">DNA-binding</keyword>